<accession>F8L5S0</accession>
<sequence>MQNSDNNGHYDREQPGYEMLQAGSDLVVGGTGAFMMGGPIRNGAPQAEWGES</sequence>
<proteinExistence type="predicted"/>
<dbReference type="EMBL" id="FR872582">
    <property type="protein sequence ID" value="CCB88062.1"/>
    <property type="molecule type" value="Genomic_DNA"/>
</dbReference>
<gene>
    <name evidence="1" type="ordered locus">SNE_A01850</name>
</gene>
<keyword evidence="2" id="KW-1185">Reference proteome</keyword>
<protein>
    <submittedName>
        <fullName evidence="1">Uncharacterized protein</fullName>
    </submittedName>
</protein>
<evidence type="ECO:0000313" key="1">
    <source>
        <dbReference type="EMBL" id="CCB88062.1"/>
    </source>
</evidence>
<dbReference type="AlphaFoldDB" id="F8L5S0"/>
<evidence type="ECO:0000313" key="2">
    <source>
        <dbReference type="Proteomes" id="UP000000496"/>
    </source>
</evidence>
<name>F8L5S0_SIMNZ</name>
<dbReference type="Proteomes" id="UP000000496">
    <property type="component" value="Chromosome gsn.131"/>
</dbReference>
<reference key="1">
    <citation type="journal article" date="2011" name="Mol. Biol. Evol.">
        <title>Unity in variety -- the pan-genome of the Chlamydiae.</title>
        <authorList>
            <person name="Collingro A."/>
            <person name="Tischler P."/>
            <person name="Weinmaier T."/>
            <person name="Penz T."/>
            <person name="Heinz E."/>
            <person name="Brunham R.C."/>
            <person name="Read T.D."/>
            <person name="Bavoil P.M."/>
            <person name="Sachse K."/>
            <person name="Kahane S."/>
            <person name="Friedman M.G."/>
            <person name="Rattei T."/>
            <person name="Myers G.S.A."/>
            <person name="Horn M."/>
        </authorList>
    </citation>
    <scope>NUCLEOTIDE SEQUENCE</scope>
    <source>
        <strain>Z</strain>
    </source>
</reference>
<organism evidence="1 2">
    <name type="scientific">Simkania negevensis (strain ATCC VR-1471 / DSM 27360 / Z)</name>
    <dbReference type="NCBI Taxonomy" id="331113"/>
    <lineage>
        <taxon>Bacteria</taxon>
        <taxon>Pseudomonadati</taxon>
        <taxon>Chlamydiota</taxon>
        <taxon>Chlamydiia</taxon>
        <taxon>Parachlamydiales</taxon>
        <taxon>Simkaniaceae</taxon>
        <taxon>Simkania</taxon>
    </lineage>
</organism>
<dbReference type="RefSeq" id="WP_013942529.1">
    <property type="nucleotide sequence ID" value="NC_015713.1"/>
</dbReference>
<reference evidence="1 2" key="2">
    <citation type="journal article" date="2011" name="Mol. Biol. Evol.">
        <title>Unity in variety--the pan-genome of the Chlamydiae.</title>
        <authorList>
            <person name="Collingro A."/>
            <person name="Tischler P."/>
            <person name="Weinmaier T."/>
            <person name="Penz T."/>
            <person name="Heinz E."/>
            <person name="Brunham R.C."/>
            <person name="Read T.D."/>
            <person name="Bavoil P.M."/>
            <person name="Sachse K."/>
            <person name="Kahane S."/>
            <person name="Friedman M.G."/>
            <person name="Rattei T."/>
            <person name="Myers G.S."/>
            <person name="Horn M."/>
        </authorList>
    </citation>
    <scope>NUCLEOTIDE SEQUENCE [LARGE SCALE GENOMIC DNA]</scope>
    <source>
        <strain evidence="2">ATCC VR-1471 / Z</strain>
    </source>
</reference>
<dbReference type="KEGG" id="sng:SNE_A01850"/>
<dbReference type="HOGENOM" id="CLU_3084732_0_0_0"/>